<organism evidence="1 2">
    <name type="scientific">Corynebacterium renale</name>
    <dbReference type="NCBI Taxonomy" id="1724"/>
    <lineage>
        <taxon>Bacteria</taxon>
        <taxon>Bacillati</taxon>
        <taxon>Actinomycetota</taxon>
        <taxon>Actinomycetes</taxon>
        <taxon>Mycobacteriales</taxon>
        <taxon>Corynebacteriaceae</taxon>
        <taxon>Corynebacterium</taxon>
    </lineage>
</organism>
<dbReference type="RefSeq" id="WP_048379943.1">
    <property type="nucleotide sequence ID" value="NZ_LDYE01000006.1"/>
</dbReference>
<dbReference type="OrthoDB" id="4426830at2"/>
<name>A0A2A9DKX1_9CORY</name>
<evidence type="ECO:0008006" key="3">
    <source>
        <dbReference type="Google" id="ProtNLM"/>
    </source>
</evidence>
<proteinExistence type="predicted"/>
<evidence type="ECO:0000313" key="1">
    <source>
        <dbReference type="EMBL" id="PFG27244.1"/>
    </source>
</evidence>
<sequence length="65" mass="6776">MKNYTVIGLFAGLALAFAVILGGVSGFFWALFFGIIGTIVGLQLDGRIDVRALLDSATSNRGGRG</sequence>
<accession>A0A2A9DKX1</accession>
<reference evidence="1 2" key="1">
    <citation type="submission" date="2017-10" db="EMBL/GenBank/DDBJ databases">
        <title>Sequencing the genomes of 1000 actinobacteria strains.</title>
        <authorList>
            <person name="Klenk H.-P."/>
        </authorList>
    </citation>
    <scope>NUCLEOTIDE SEQUENCE [LARGE SCALE GENOMIC DNA]</scope>
    <source>
        <strain evidence="1 2">DSM 20688</strain>
    </source>
</reference>
<dbReference type="AlphaFoldDB" id="A0A2A9DKX1"/>
<gene>
    <name evidence="1" type="ORF">ATK06_0295</name>
</gene>
<protein>
    <recommendedName>
        <fullName evidence="3">Small integral membrane protein DUF2273</fullName>
    </recommendedName>
</protein>
<dbReference type="Proteomes" id="UP000221653">
    <property type="component" value="Unassembled WGS sequence"/>
</dbReference>
<evidence type="ECO:0000313" key="2">
    <source>
        <dbReference type="Proteomes" id="UP000221653"/>
    </source>
</evidence>
<dbReference type="STRING" id="1724.GCA_001044175_01572"/>
<comment type="caution">
    <text evidence="1">The sequence shown here is derived from an EMBL/GenBank/DDBJ whole genome shotgun (WGS) entry which is preliminary data.</text>
</comment>
<keyword evidence="2" id="KW-1185">Reference proteome</keyword>
<dbReference type="EMBL" id="PDJF01000001">
    <property type="protein sequence ID" value="PFG27244.1"/>
    <property type="molecule type" value="Genomic_DNA"/>
</dbReference>